<dbReference type="GO" id="GO:0005774">
    <property type="term" value="C:vacuolar membrane"/>
    <property type="evidence" value="ECO:0007669"/>
    <property type="project" value="UniProtKB-SubCell"/>
</dbReference>
<keyword evidence="5 10" id="KW-0472">Membrane</keyword>
<feature type="transmembrane region" description="Helical" evidence="10">
    <location>
        <begin position="546"/>
        <end position="565"/>
    </location>
</feature>
<evidence type="ECO:0000256" key="7">
    <source>
        <dbReference type="ARBA" id="ARBA00069956"/>
    </source>
</evidence>
<feature type="compositionally biased region" description="Basic and acidic residues" evidence="9">
    <location>
        <begin position="584"/>
        <end position="616"/>
    </location>
</feature>
<dbReference type="PANTHER" id="PTHR23501">
    <property type="entry name" value="MAJOR FACILITATOR SUPERFAMILY"/>
    <property type="match status" value="1"/>
</dbReference>
<dbReference type="Gene3D" id="1.20.1720.10">
    <property type="entry name" value="Multidrug resistance protein D"/>
    <property type="match status" value="1"/>
</dbReference>
<feature type="compositionally biased region" description="Basic and acidic residues" evidence="9">
    <location>
        <begin position="1"/>
        <end position="13"/>
    </location>
</feature>
<evidence type="ECO:0000256" key="8">
    <source>
        <dbReference type="ARBA" id="ARBA00083178"/>
    </source>
</evidence>
<evidence type="ECO:0000256" key="2">
    <source>
        <dbReference type="ARBA" id="ARBA00007520"/>
    </source>
</evidence>
<protein>
    <recommendedName>
        <fullName evidence="7">Efflux pump dotC</fullName>
    </recommendedName>
    <alternativeName>
        <fullName evidence="8">Dothistromin biosynthesis protein C</fullName>
    </alternativeName>
</protein>
<evidence type="ECO:0000256" key="4">
    <source>
        <dbReference type="ARBA" id="ARBA00022989"/>
    </source>
</evidence>
<feature type="transmembrane region" description="Helical" evidence="10">
    <location>
        <begin position="235"/>
        <end position="253"/>
    </location>
</feature>
<evidence type="ECO:0000256" key="6">
    <source>
        <dbReference type="ARBA" id="ARBA00057269"/>
    </source>
</evidence>
<feature type="transmembrane region" description="Helical" evidence="10">
    <location>
        <begin position="467"/>
        <end position="490"/>
    </location>
</feature>
<dbReference type="FunFam" id="1.20.1250.20:FF:000196">
    <property type="entry name" value="MFS toxin efflux pump (AflT)"/>
    <property type="match status" value="1"/>
</dbReference>
<comment type="similarity">
    <text evidence="2">Belongs to the major facilitator superfamily. TCR/Tet family.</text>
</comment>
<dbReference type="Proteomes" id="UP000226031">
    <property type="component" value="Unassembled WGS sequence"/>
</dbReference>
<keyword evidence="4 10" id="KW-1133">Transmembrane helix</keyword>
<feature type="transmembrane region" description="Helical" evidence="10">
    <location>
        <begin position="434"/>
        <end position="455"/>
    </location>
</feature>
<feature type="compositionally biased region" description="Polar residues" evidence="9">
    <location>
        <begin position="21"/>
        <end position="32"/>
    </location>
</feature>
<feature type="transmembrane region" description="Helical" evidence="10">
    <location>
        <begin position="115"/>
        <end position="133"/>
    </location>
</feature>
<dbReference type="EMBL" id="PDND01000043">
    <property type="protein sequence ID" value="PGH34315.1"/>
    <property type="molecule type" value="Genomic_DNA"/>
</dbReference>
<organism evidence="12 13">
    <name type="scientific">[Emmonsia] crescens</name>
    <dbReference type="NCBI Taxonomy" id="73230"/>
    <lineage>
        <taxon>Eukaryota</taxon>
        <taxon>Fungi</taxon>
        <taxon>Dikarya</taxon>
        <taxon>Ascomycota</taxon>
        <taxon>Pezizomycotina</taxon>
        <taxon>Eurotiomycetes</taxon>
        <taxon>Eurotiomycetidae</taxon>
        <taxon>Onygenales</taxon>
        <taxon>Ajellomycetaceae</taxon>
        <taxon>Emergomyces</taxon>
    </lineage>
</organism>
<feature type="transmembrane region" description="Helical" evidence="10">
    <location>
        <begin position="294"/>
        <end position="319"/>
    </location>
</feature>
<dbReference type="Gene3D" id="1.20.1250.20">
    <property type="entry name" value="MFS general substrate transporter like domains"/>
    <property type="match status" value="1"/>
</dbReference>
<dbReference type="PRINTS" id="PR01036">
    <property type="entry name" value="TCRTETB"/>
</dbReference>
<evidence type="ECO:0000256" key="5">
    <source>
        <dbReference type="ARBA" id="ARBA00023136"/>
    </source>
</evidence>
<evidence type="ECO:0000256" key="9">
    <source>
        <dbReference type="SAM" id="MobiDB-lite"/>
    </source>
</evidence>
<feature type="transmembrane region" description="Helical" evidence="10">
    <location>
        <begin position="170"/>
        <end position="191"/>
    </location>
</feature>
<sequence>MLSDPARHPDAEKATGPGDLRSNNVDGVQSPESARDPAETSLNIEASAGSSSDVPTSGEMSAENGEKEAKMSKSKIAVIMTALCLAVFLAALDMTIITTALPTISEQFKASQGDYTWIGSAYTLGAAASMPSWGKISDIFGRKPILLLANVVFLIGSLICGLSINIKMLLAGRAIQGIGGGGLLSLVNISIGDLFSMRTRSIYYGMVGMVWAVAGALGPVIGGAFTQYVSWRWCFYVNLPIDGVAFFIILFFLKIETPKTPILAGLRAIDWSGSVTVVCGTVMFLLGLEYGGISFPWASATVICLIVFGLVTLGIFVIIQWKFAAYPIIPLWLFKQRSTVAAYGTAIFHGFVFTSDSFFLPLYFQVVLGATPLQSGIYLFPSVISIAIASASTGIFIRKTGQYLPVIWLGMTIMLLGHGLYIDLPSQTSWPRIIIYQIVSGLGMGPNFQAPLIALQSHLKPSDIATATATFGFCRNIASSISIVIGGVIFQNHMKASISKLSGQLPPHVLQQLGTTSAGASTGIVNALPDDQKRPVLEAYTDALKMMWVFYTVLSAAGLAVSLMIGRQTLKKEHEVTKTGLDVQAREREERLKRKKDKKDEKDEKKRTGKETGTES</sequence>
<feature type="compositionally biased region" description="Polar residues" evidence="9">
    <location>
        <begin position="40"/>
        <end position="59"/>
    </location>
</feature>
<dbReference type="AlphaFoldDB" id="A0A2B7ZL13"/>
<comment type="caution">
    <text evidence="12">The sequence shown here is derived from an EMBL/GenBank/DDBJ whole genome shotgun (WGS) entry which is preliminary data.</text>
</comment>
<gene>
    <name evidence="12" type="ORF">GX50_02898</name>
</gene>
<evidence type="ECO:0000313" key="12">
    <source>
        <dbReference type="EMBL" id="PGH34315.1"/>
    </source>
</evidence>
<dbReference type="GO" id="GO:0022857">
    <property type="term" value="F:transmembrane transporter activity"/>
    <property type="evidence" value="ECO:0007669"/>
    <property type="project" value="InterPro"/>
</dbReference>
<feature type="domain" description="Major facilitator superfamily (MFS) profile" evidence="11">
    <location>
        <begin position="79"/>
        <end position="570"/>
    </location>
</feature>
<feature type="transmembrane region" description="Helical" evidence="10">
    <location>
        <begin position="340"/>
        <end position="364"/>
    </location>
</feature>
<evidence type="ECO:0000256" key="10">
    <source>
        <dbReference type="SAM" id="Phobius"/>
    </source>
</evidence>
<feature type="transmembrane region" description="Helical" evidence="10">
    <location>
        <begin position="376"/>
        <end position="396"/>
    </location>
</feature>
<feature type="transmembrane region" description="Helical" evidence="10">
    <location>
        <begin position="265"/>
        <end position="288"/>
    </location>
</feature>
<dbReference type="PANTHER" id="PTHR23501:SF102">
    <property type="entry name" value="DRUG TRANSPORTER, PUTATIVE (AFU_ORTHOLOGUE AFUA_3G08530)-RELATED"/>
    <property type="match status" value="1"/>
</dbReference>
<proteinExistence type="inferred from homology"/>
<dbReference type="VEuPathDB" id="FungiDB:EMCG_02245"/>
<dbReference type="FunFam" id="1.20.1720.10:FF:000014">
    <property type="entry name" value="MFS drug transporter, putative"/>
    <property type="match status" value="1"/>
</dbReference>
<dbReference type="InterPro" id="IPR011701">
    <property type="entry name" value="MFS"/>
</dbReference>
<evidence type="ECO:0000259" key="11">
    <source>
        <dbReference type="PROSITE" id="PS50850"/>
    </source>
</evidence>
<evidence type="ECO:0000313" key="13">
    <source>
        <dbReference type="Proteomes" id="UP000226031"/>
    </source>
</evidence>
<feature type="transmembrane region" description="Helical" evidence="10">
    <location>
        <begin position="76"/>
        <end position="103"/>
    </location>
</feature>
<feature type="region of interest" description="Disordered" evidence="9">
    <location>
        <begin position="576"/>
        <end position="616"/>
    </location>
</feature>
<dbReference type="CDD" id="cd17502">
    <property type="entry name" value="MFS_Azr1_MDR_like"/>
    <property type="match status" value="1"/>
</dbReference>
<accession>A0A2B7ZL13</accession>
<dbReference type="SUPFAM" id="SSF103473">
    <property type="entry name" value="MFS general substrate transporter"/>
    <property type="match status" value="1"/>
</dbReference>
<feature type="transmembrane region" description="Helical" evidence="10">
    <location>
        <begin position="203"/>
        <end position="229"/>
    </location>
</feature>
<dbReference type="InterPro" id="IPR036259">
    <property type="entry name" value="MFS_trans_sf"/>
</dbReference>
<dbReference type="Pfam" id="PF07690">
    <property type="entry name" value="MFS_1"/>
    <property type="match status" value="1"/>
</dbReference>
<name>A0A2B7ZL13_9EURO</name>
<feature type="transmembrane region" description="Helical" evidence="10">
    <location>
        <begin position="145"/>
        <end position="164"/>
    </location>
</feature>
<feature type="region of interest" description="Disordered" evidence="9">
    <location>
        <begin position="1"/>
        <end position="67"/>
    </location>
</feature>
<comment type="function">
    <text evidence="6">Efflux pump; part of the gene cluster that mediates the biosynthesis of dothistromin (DOTH), a polyketide toxin very similar in structure to the aflatoxin precursor, versicolorin B. One function of dotC may be to transport early-stage dothistromin biosynthetic intermediates from the cytoplasm into vacuoles, thereby affecting the rate of dothistromin production.</text>
</comment>
<feature type="transmembrane region" description="Helical" evidence="10">
    <location>
        <begin position="403"/>
        <end position="422"/>
    </location>
</feature>
<dbReference type="InterPro" id="IPR020846">
    <property type="entry name" value="MFS_dom"/>
</dbReference>
<dbReference type="GO" id="GO:0005886">
    <property type="term" value="C:plasma membrane"/>
    <property type="evidence" value="ECO:0007669"/>
    <property type="project" value="TreeGrafter"/>
</dbReference>
<dbReference type="PROSITE" id="PS50850">
    <property type="entry name" value="MFS"/>
    <property type="match status" value="1"/>
</dbReference>
<keyword evidence="13" id="KW-1185">Reference proteome</keyword>
<keyword evidence="3 10" id="KW-0812">Transmembrane</keyword>
<comment type="subcellular location">
    <subcellularLocation>
        <location evidence="1">Vacuole membrane</location>
        <topology evidence="1">Multi-pass membrane protein</topology>
    </subcellularLocation>
</comment>
<evidence type="ECO:0000256" key="3">
    <source>
        <dbReference type="ARBA" id="ARBA00022692"/>
    </source>
</evidence>
<reference evidence="12 13" key="1">
    <citation type="submission" date="2017-10" db="EMBL/GenBank/DDBJ databases">
        <title>Comparative genomics in systemic dimorphic fungi from Ajellomycetaceae.</title>
        <authorList>
            <person name="Munoz J.F."/>
            <person name="Mcewen J.G."/>
            <person name="Clay O.K."/>
            <person name="Cuomo C.A."/>
        </authorList>
    </citation>
    <scope>NUCLEOTIDE SEQUENCE [LARGE SCALE GENOMIC DNA]</scope>
    <source>
        <strain evidence="12 13">UAMH4076</strain>
    </source>
</reference>
<evidence type="ECO:0000256" key="1">
    <source>
        <dbReference type="ARBA" id="ARBA00004128"/>
    </source>
</evidence>